<dbReference type="PANTHER" id="PTHR24104:SF25">
    <property type="entry name" value="PROTEIN LIN-41"/>
    <property type="match status" value="1"/>
</dbReference>
<evidence type="ECO:0008006" key="5">
    <source>
        <dbReference type="Google" id="ProtNLM"/>
    </source>
</evidence>
<organism evidence="3 4">
    <name type="scientific">Candidatus Sulfobium mesophilum</name>
    <dbReference type="NCBI Taxonomy" id="2016548"/>
    <lineage>
        <taxon>Bacteria</taxon>
        <taxon>Pseudomonadati</taxon>
        <taxon>Nitrospirota</taxon>
        <taxon>Nitrospiria</taxon>
        <taxon>Nitrospirales</taxon>
        <taxon>Nitrospiraceae</taxon>
        <taxon>Candidatus Sulfobium</taxon>
    </lineage>
</organism>
<dbReference type="InterPro" id="IPR001258">
    <property type="entry name" value="NHL_repeat"/>
</dbReference>
<dbReference type="Gene3D" id="2.120.10.30">
    <property type="entry name" value="TolB, C-terminal domain"/>
    <property type="match status" value="2"/>
</dbReference>
<feature type="repeat" description="NHL" evidence="2">
    <location>
        <begin position="132"/>
        <end position="157"/>
    </location>
</feature>
<feature type="repeat" description="NHL" evidence="2">
    <location>
        <begin position="161"/>
        <end position="205"/>
    </location>
</feature>
<sequence length="248" mass="26045">MPLRSYKTRASFLAVFLIVFVFSVCGSASADISVNYISSIAVNGSPVRLATDRAGIIYVTAPATGQVFKFYRDGSPAGVITASQKPLSVAVDSAGKVFVGDSIERGVRVLGPDGQTLYSLGRGKNEFGMRGDIAVLSSGLVYVTDCTSNVVKIYNPDGSRKSSFGGAGSNPGQMIFPAGICLDEANHEVYVVDQTNGRVEVFDLNGNFKRSFGSLGSGDGQLTRGQGIHVATGKVYVSDAFLSTVEVL</sequence>
<dbReference type="Proteomes" id="UP000245125">
    <property type="component" value="Unassembled WGS sequence"/>
</dbReference>
<evidence type="ECO:0000313" key="4">
    <source>
        <dbReference type="Proteomes" id="UP000245125"/>
    </source>
</evidence>
<dbReference type="AlphaFoldDB" id="A0A2U3QE88"/>
<dbReference type="CDD" id="cd05819">
    <property type="entry name" value="NHL"/>
    <property type="match status" value="1"/>
</dbReference>
<evidence type="ECO:0000256" key="2">
    <source>
        <dbReference type="PROSITE-ProRule" id="PRU00504"/>
    </source>
</evidence>
<dbReference type="EMBL" id="OUUY01000013">
    <property type="protein sequence ID" value="SPP99733.1"/>
    <property type="molecule type" value="Genomic_DNA"/>
</dbReference>
<gene>
    <name evidence="3" type="ORF">NBG4_110036</name>
</gene>
<reference evidence="4" key="1">
    <citation type="submission" date="2018-03" db="EMBL/GenBank/DDBJ databases">
        <authorList>
            <person name="Zecchin S."/>
        </authorList>
    </citation>
    <scope>NUCLEOTIDE SEQUENCE [LARGE SCALE GENOMIC DNA]</scope>
</reference>
<name>A0A2U3QE88_9BACT</name>
<dbReference type="PANTHER" id="PTHR24104">
    <property type="entry name" value="E3 UBIQUITIN-PROTEIN LIGASE NHLRC1-RELATED"/>
    <property type="match status" value="1"/>
</dbReference>
<accession>A0A2U3QE88</accession>
<keyword evidence="4" id="KW-1185">Reference proteome</keyword>
<dbReference type="InterPro" id="IPR050952">
    <property type="entry name" value="TRIM-NHL_E3_ligases"/>
</dbReference>
<dbReference type="GO" id="GO:0008270">
    <property type="term" value="F:zinc ion binding"/>
    <property type="evidence" value="ECO:0007669"/>
    <property type="project" value="UniProtKB-KW"/>
</dbReference>
<dbReference type="InterPro" id="IPR011042">
    <property type="entry name" value="6-blade_b-propeller_TolB-like"/>
</dbReference>
<evidence type="ECO:0000256" key="1">
    <source>
        <dbReference type="ARBA" id="ARBA00022737"/>
    </source>
</evidence>
<protein>
    <recommendedName>
        <fullName evidence="5">NHL repeat containing protein</fullName>
    </recommendedName>
</protein>
<dbReference type="SUPFAM" id="SSF63829">
    <property type="entry name" value="Calcium-dependent phosphotriesterase"/>
    <property type="match status" value="1"/>
</dbReference>
<proteinExistence type="predicted"/>
<dbReference type="PROSITE" id="PS51125">
    <property type="entry name" value="NHL"/>
    <property type="match status" value="2"/>
</dbReference>
<keyword evidence="1" id="KW-0677">Repeat</keyword>
<dbReference type="Pfam" id="PF17170">
    <property type="entry name" value="DUF5128"/>
    <property type="match status" value="1"/>
</dbReference>
<evidence type="ECO:0000313" key="3">
    <source>
        <dbReference type="EMBL" id="SPP99733.1"/>
    </source>
</evidence>